<evidence type="ECO:0000313" key="8">
    <source>
        <dbReference type="Proteomes" id="UP000105007"/>
    </source>
</evidence>
<dbReference type="GO" id="GO:0006508">
    <property type="term" value="P:proteolysis"/>
    <property type="evidence" value="ECO:0007669"/>
    <property type="project" value="UniProtKB-KW"/>
</dbReference>
<comment type="subcellular location">
    <subcellularLocation>
        <location evidence="1">Virion</location>
    </subcellularLocation>
</comment>
<dbReference type="InterPro" id="IPR004970">
    <property type="entry name" value="Peptidase_C57"/>
</dbReference>
<dbReference type="GO" id="GO:0008234">
    <property type="term" value="F:cysteine-type peptidase activity"/>
    <property type="evidence" value="ECO:0007669"/>
    <property type="project" value="UniProtKB-KW"/>
</dbReference>
<keyword evidence="4" id="KW-0378">Hydrolase</keyword>
<dbReference type="InterPro" id="IPR038765">
    <property type="entry name" value="Papain-like_cys_pep_sf"/>
</dbReference>
<dbReference type="GeneID" id="25392318"/>
<keyword evidence="5" id="KW-0788">Thiol protease</keyword>
<evidence type="ECO:0000256" key="5">
    <source>
        <dbReference type="ARBA" id="ARBA00022807"/>
    </source>
</evidence>
<comment type="similarity">
    <text evidence="2">Belongs to the peptidase C57 family.</text>
</comment>
<protein>
    <submittedName>
        <fullName evidence="7">Virion core cysteine protease</fullName>
    </submittedName>
</protein>
<evidence type="ECO:0000256" key="2">
    <source>
        <dbReference type="ARBA" id="ARBA00010786"/>
    </source>
</evidence>
<proteinExistence type="inferred from homology"/>
<dbReference type="Pfam" id="PF03290">
    <property type="entry name" value="Peptidase_C57"/>
    <property type="match status" value="1"/>
</dbReference>
<dbReference type="EMBL" id="KT159937">
    <property type="protein sequence ID" value="AKR04275.1"/>
    <property type="molecule type" value="Genomic_DNA"/>
</dbReference>
<dbReference type="SUPFAM" id="SSF54001">
    <property type="entry name" value="Cysteine proteinases"/>
    <property type="match status" value="1"/>
</dbReference>
<gene>
    <name evidence="7" type="ORF">SGPV151</name>
</gene>
<organism evidence="7 8">
    <name type="scientific">Salmon gill poxvirus</name>
    <dbReference type="NCBI Taxonomy" id="1680908"/>
    <lineage>
        <taxon>Viruses</taxon>
        <taxon>Varidnaviria</taxon>
        <taxon>Bamfordvirae</taxon>
        <taxon>Nucleocytoviricota</taxon>
        <taxon>Pokkesviricetes</taxon>
        <taxon>Chitovirales</taxon>
        <taxon>Poxviridae</taxon>
        <taxon>Chordopoxvirinae</taxon>
        <taxon>Salmonpoxvirus</taxon>
        <taxon>Salmonpoxvirus gillpox</taxon>
        <taxon>Salmon gillpox virus</taxon>
    </lineage>
</organism>
<keyword evidence="6" id="KW-0946">Virion</keyword>
<accession>A0A0H4Y191</accession>
<evidence type="ECO:0000256" key="1">
    <source>
        <dbReference type="ARBA" id="ARBA00004328"/>
    </source>
</evidence>
<dbReference type="GO" id="GO:0044423">
    <property type="term" value="C:virion component"/>
    <property type="evidence" value="ECO:0007669"/>
    <property type="project" value="UniProtKB-KW"/>
</dbReference>
<sequence length="417" mass="47775">MASGKKVGSFRTTNNPETTVGLALLKIDSVVQDIPVLNHSLYSTNCNNIFINRAKQVKSHSTCLPESELFGIWSQLYYGKERPPNFVELLDHKIKDMTTLALLKHTQGYPLDYYYKPPILTQPSYPFDYRKGVSSKFGFELLGNSSRSPELSGDPQVFAWMKMSELERIMITTCLNTPFTYIGYFITNQEFTADCNARVLITEQFGVSWKREFQNPKTQFISWICGNNGHWTTGIYSKVHKILFYFDSQINDTDKIARKPKIAVYSYDTCSLDKLPGGTLSEIHNPDTLSIEISYLVTEAFDPSMKIMICNKETAQLYSAECGMYSLVFQHLMMTHVLSDGNEVLSRSPKEMCKVYHFFKYCGDMGIREYRKMFYNTDPFSIIENPSSSIEDFNTTEKLTLETLENIVTAVKNKMSK</sequence>
<evidence type="ECO:0000256" key="4">
    <source>
        <dbReference type="ARBA" id="ARBA00022801"/>
    </source>
</evidence>
<evidence type="ECO:0000256" key="3">
    <source>
        <dbReference type="ARBA" id="ARBA00022670"/>
    </source>
</evidence>
<reference evidence="7 8" key="1">
    <citation type="journal article" date="2015" name="J. Virol.">
        <title>Salmon gill poxvirus, the deepest representative of the Chordopoxvirinae.</title>
        <authorList>
            <person name="Gjessing M.C."/>
            <person name="Yutin N."/>
            <person name="Tengs T."/>
            <person name="Senkevich T."/>
            <person name="Koonin E.V."/>
            <person name="Ronning H.P."/>
            <person name="Alarson M."/>
            <person name="Ylving S."/>
            <person name="Lie K.-I."/>
            <person name="Saure B."/>
            <person name="Tran L."/>
            <person name="Moss B."/>
            <person name="Dale O.B."/>
        </authorList>
    </citation>
    <scope>NUCLEOTIDE SEQUENCE [LARGE SCALE GENOMIC DNA]</scope>
    <source>
        <strain evidence="7">2012-04-F277-L3G</strain>
    </source>
</reference>
<keyword evidence="8" id="KW-1185">Reference proteome</keyword>
<keyword evidence="3 7" id="KW-0645">Protease</keyword>
<dbReference type="Proteomes" id="UP000105007">
    <property type="component" value="Segment"/>
</dbReference>
<dbReference type="KEGG" id="vg:25392318"/>
<evidence type="ECO:0000313" key="7">
    <source>
        <dbReference type="EMBL" id="AKR04275.1"/>
    </source>
</evidence>
<dbReference type="RefSeq" id="YP_009162523.1">
    <property type="nucleotide sequence ID" value="NC_027707.1"/>
</dbReference>
<name>A0A0H4Y191_9POXV</name>
<evidence type="ECO:0000256" key="6">
    <source>
        <dbReference type="ARBA" id="ARBA00022844"/>
    </source>
</evidence>